<dbReference type="GO" id="GO:0004049">
    <property type="term" value="F:anthranilate synthase activity"/>
    <property type="evidence" value="ECO:0007669"/>
    <property type="project" value="UniProtKB-EC"/>
</dbReference>
<dbReference type="RefSeq" id="WP_068453398.1">
    <property type="nucleotide sequence ID" value="NZ_JBBCRB010000006.1"/>
</dbReference>
<evidence type="ECO:0000256" key="3">
    <source>
        <dbReference type="ARBA" id="ARBA00009562"/>
    </source>
</evidence>
<dbReference type="Pfam" id="PF00425">
    <property type="entry name" value="Chorismate_bind"/>
    <property type="match status" value="1"/>
</dbReference>
<evidence type="ECO:0000259" key="17">
    <source>
        <dbReference type="Pfam" id="PF04715"/>
    </source>
</evidence>
<feature type="domain" description="Chorismate-utilising enzyme C-terminal" evidence="16">
    <location>
        <begin position="200"/>
        <end position="453"/>
    </location>
</feature>
<evidence type="ECO:0000256" key="11">
    <source>
        <dbReference type="ARBA" id="ARBA00023141"/>
    </source>
</evidence>
<evidence type="ECO:0000256" key="2">
    <source>
        <dbReference type="ARBA" id="ARBA00004873"/>
    </source>
</evidence>
<evidence type="ECO:0000256" key="7">
    <source>
        <dbReference type="ARBA" id="ARBA00022605"/>
    </source>
</evidence>
<evidence type="ECO:0000256" key="4">
    <source>
        <dbReference type="ARBA" id="ARBA00011575"/>
    </source>
</evidence>
<gene>
    <name evidence="15 18" type="primary">trpE</name>
    <name evidence="18" type="ORF">AAF454_05905</name>
</gene>
<dbReference type="EC" id="4.1.3.27" evidence="5 15"/>
<evidence type="ECO:0000256" key="15">
    <source>
        <dbReference type="RuleBase" id="RU364045"/>
    </source>
</evidence>
<dbReference type="NCBIfam" id="TIGR00564">
    <property type="entry name" value="trpE_most"/>
    <property type="match status" value="1"/>
</dbReference>
<dbReference type="InterPro" id="IPR006805">
    <property type="entry name" value="Anth_synth_I_N"/>
</dbReference>
<dbReference type="InterPro" id="IPR015890">
    <property type="entry name" value="Chorismate_C"/>
</dbReference>
<dbReference type="InterPro" id="IPR005801">
    <property type="entry name" value="ADC_synthase"/>
</dbReference>
<organism evidence="18 19">
    <name type="scientific">Kurthia gibsonii</name>
    <dbReference type="NCBI Taxonomy" id="33946"/>
    <lineage>
        <taxon>Bacteria</taxon>
        <taxon>Bacillati</taxon>
        <taxon>Bacillota</taxon>
        <taxon>Bacilli</taxon>
        <taxon>Bacillales</taxon>
        <taxon>Caryophanaceae</taxon>
        <taxon>Kurthia</taxon>
    </lineage>
</organism>
<evidence type="ECO:0000256" key="1">
    <source>
        <dbReference type="ARBA" id="ARBA00001946"/>
    </source>
</evidence>
<keyword evidence="19" id="KW-1185">Reference proteome</keyword>
<dbReference type="InterPro" id="IPR019999">
    <property type="entry name" value="Anth_synth_I-like"/>
</dbReference>
<evidence type="ECO:0000256" key="9">
    <source>
        <dbReference type="ARBA" id="ARBA00022822"/>
    </source>
</evidence>
<comment type="caution">
    <text evidence="18">The sequence shown here is derived from an EMBL/GenBank/DDBJ whole genome shotgun (WGS) entry which is preliminary data.</text>
</comment>
<name>A0ABU9LJT5_9BACL</name>
<evidence type="ECO:0000256" key="5">
    <source>
        <dbReference type="ARBA" id="ARBA00012266"/>
    </source>
</evidence>
<evidence type="ECO:0000256" key="8">
    <source>
        <dbReference type="ARBA" id="ARBA00022723"/>
    </source>
</evidence>
<evidence type="ECO:0000256" key="14">
    <source>
        <dbReference type="ARBA" id="ARBA00047683"/>
    </source>
</evidence>
<dbReference type="InterPro" id="IPR005256">
    <property type="entry name" value="Anth_synth_I_PabB"/>
</dbReference>
<dbReference type="Proteomes" id="UP001398420">
    <property type="component" value="Unassembled WGS sequence"/>
</dbReference>
<proteinExistence type="inferred from homology"/>
<evidence type="ECO:0000256" key="6">
    <source>
        <dbReference type="ARBA" id="ARBA00020653"/>
    </source>
</evidence>
<evidence type="ECO:0000256" key="10">
    <source>
        <dbReference type="ARBA" id="ARBA00022842"/>
    </source>
</evidence>
<keyword evidence="10 15" id="KW-0460">Magnesium</keyword>
<keyword evidence="12 15" id="KW-0456">Lyase</keyword>
<comment type="catalytic activity">
    <reaction evidence="14 15">
        <text>chorismate + L-glutamine = anthranilate + pyruvate + L-glutamate + H(+)</text>
        <dbReference type="Rhea" id="RHEA:21732"/>
        <dbReference type="ChEBI" id="CHEBI:15361"/>
        <dbReference type="ChEBI" id="CHEBI:15378"/>
        <dbReference type="ChEBI" id="CHEBI:16567"/>
        <dbReference type="ChEBI" id="CHEBI:29748"/>
        <dbReference type="ChEBI" id="CHEBI:29985"/>
        <dbReference type="ChEBI" id="CHEBI:58359"/>
        <dbReference type="EC" id="4.1.3.27"/>
    </reaction>
</comment>
<sequence>MTEQTVLHKQLELEADMLTPISIYHALEGKQKILFESSAKHEESGRYSFIAASPVATLVAKNQILTYKKGDKCIELNSLHPFEELKKFLPYVKGDYPFSFYGGAIGYIGYETAFYHEQIGDVLVDPIDMPDMHLLFFDTFVVMDHVKQTLTIATIDLFQEGLTEAILDERIERIQKQLTKPLQPFLEQVDALQFIPSMTQDAYCQMVEEGKRHIEAGDIFQIVLSQRFSAQYDGNPMALYRQLRTANPSPYMYYIDFDGYTVLGTSPESLVKVSKRQVTTNPIAGTRPRGKDAKQDDVIAEGLLQDEKELAEHRMLVDLGRNDVGRLCEIGSVSVPKYMVIERYKYVMHLVSEVTGTLRPAIHPLDVVASCLPAGTVSGAPKIRAMQLINDFEHVKRGVYAGAIGYLSISGDLDLALAIRTMVVKDGKAHVQAGAGVVHHSNPISEYEETLNKAKALLEVIS</sequence>
<comment type="subunit">
    <text evidence="4 15">Heterotetramer consisting of two non-identical subunits: a beta subunit (TrpG) and a large alpha subunit (TrpE).</text>
</comment>
<keyword evidence="8 15" id="KW-0479">Metal-binding</keyword>
<evidence type="ECO:0000259" key="16">
    <source>
        <dbReference type="Pfam" id="PF00425"/>
    </source>
</evidence>
<dbReference type="Gene3D" id="3.60.120.10">
    <property type="entry name" value="Anthranilate synthase"/>
    <property type="match status" value="1"/>
</dbReference>
<dbReference type="PANTHER" id="PTHR11236:SF48">
    <property type="entry name" value="ISOCHORISMATE SYNTHASE MENF"/>
    <property type="match status" value="1"/>
</dbReference>
<protein>
    <recommendedName>
        <fullName evidence="6 15">Anthranilate synthase component 1</fullName>
        <ecNumber evidence="5 15">4.1.3.27</ecNumber>
    </recommendedName>
</protein>
<comment type="function">
    <text evidence="13 15">Part of a heterotetrameric complex that catalyzes the two-step biosynthesis of anthranilate, an intermediate in the biosynthesis of L-tryptophan. In the first step, the glutamine-binding beta subunit (TrpG) of anthranilate synthase (AS) provides the glutamine amidotransferase activity which generates ammonia as a substrate that, along with chorismate, is used in the second step, catalyzed by the large alpha subunit of AS (TrpE) to produce anthranilate. In the absence of TrpG, TrpE can synthesize anthranilate directly from chorismate and high concentrations of ammonia.</text>
</comment>
<comment type="cofactor">
    <cofactor evidence="1 15">
        <name>Mg(2+)</name>
        <dbReference type="ChEBI" id="CHEBI:18420"/>
    </cofactor>
</comment>
<evidence type="ECO:0000313" key="19">
    <source>
        <dbReference type="Proteomes" id="UP001398420"/>
    </source>
</evidence>
<reference evidence="18 19" key="1">
    <citation type="submission" date="2024-04" db="EMBL/GenBank/DDBJ databases">
        <authorList>
            <person name="Wu Y.S."/>
            <person name="Zhang L."/>
        </authorList>
    </citation>
    <scope>NUCLEOTIDE SEQUENCE [LARGE SCALE GENOMIC DNA]</scope>
    <source>
        <strain evidence="18 19">KG-01</strain>
    </source>
</reference>
<dbReference type="PRINTS" id="PR00095">
    <property type="entry name" value="ANTSNTHASEI"/>
</dbReference>
<evidence type="ECO:0000256" key="12">
    <source>
        <dbReference type="ARBA" id="ARBA00023239"/>
    </source>
</evidence>
<comment type="similarity">
    <text evidence="3 15">Belongs to the anthranilate synthase component I family.</text>
</comment>
<dbReference type="PANTHER" id="PTHR11236">
    <property type="entry name" value="AMINOBENZOATE/ANTHRANILATE SYNTHASE"/>
    <property type="match status" value="1"/>
</dbReference>
<feature type="domain" description="Anthranilate synthase component I N-terminal" evidence="17">
    <location>
        <begin position="16"/>
        <end position="152"/>
    </location>
</feature>
<keyword evidence="9 15" id="KW-0822">Tryptophan biosynthesis</keyword>
<dbReference type="EMBL" id="JBCEWA010000004">
    <property type="protein sequence ID" value="MEL5987946.1"/>
    <property type="molecule type" value="Genomic_DNA"/>
</dbReference>
<dbReference type="Pfam" id="PF04715">
    <property type="entry name" value="Anth_synt_I_N"/>
    <property type="match status" value="1"/>
</dbReference>
<evidence type="ECO:0000256" key="13">
    <source>
        <dbReference type="ARBA" id="ARBA00025634"/>
    </source>
</evidence>
<accession>A0ABU9LJT5</accession>
<keyword evidence="11 15" id="KW-0057">Aromatic amino acid biosynthesis</keyword>
<evidence type="ECO:0000313" key="18">
    <source>
        <dbReference type="EMBL" id="MEL5987946.1"/>
    </source>
</evidence>
<comment type="pathway">
    <text evidence="2 15">Amino-acid biosynthesis; L-tryptophan biosynthesis; L-tryptophan from chorismate: step 1/5.</text>
</comment>
<keyword evidence="7 15" id="KW-0028">Amino-acid biosynthesis</keyword>
<dbReference type="SUPFAM" id="SSF56322">
    <property type="entry name" value="ADC synthase"/>
    <property type="match status" value="1"/>
</dbReference>